<evidence type="ECO:0000256" key="5">
    <source>
        <dbReference type="PIRSR" id="PIRSR015582-1"/>
    </source>
</evidence>
<keyword evidence="4 6" id="KW-0460">Magnesium</keyword>
<dbReference type="SUPFAM" id="SSF51621">
    <property type="entry name" value="Phosphoenolpyruvate/pyruvate domain"/>
    <property type="match status" value="1"/>
</dbReference>
<sequence length="299" mass="31407">MTNAVPPLWRSLLYVPVTSERFVASAARRGADAVILDLEDSIPPDRKADARAALPGAVEAVGASGSDVVVRVNADLRTLAADLEAAVRPGVDAVCLPKIRSADHVLLIAEAVDALERERSIPHGHLRFIVLVETVAALALATSIAEAHPRVAALSLGDEDFATDAGIDASEATLAGPKQQVIFAAHRHRRLALGTLDTIADYGDTHGFAALASRSRRFGFDGAPCIHPSQVAPLNAAFTPSDDEAARAEAILAAHEAAEREGRGAFALDGRMIDAPAIVRARAVQDRLRQIGLKSGASR</sequence>
<dbReference type="Gene3D" id="3.20.20.60">
    <property type="entry name" value="Phosphoenolpyruvate-binding domains"/>
    <property type="match status" value="1"/>
</dbReference>
<evidence type="ECO:0000256" key="4">
    <source>
        <dbReference type="ARBA" id="ARBA00022842"/>
    </source>
</evidence>
<evidence type="ECO:0000256" key="1">
    <source>
        <dbReference type="ARBA" id="ARBA00001946"/>
    </source>
</evidence>
<keyword evidence="8" id="KW-0456">Lyase</keyword>
<dbReference type="PANTHER" id="PTHR32308">
    <property type="entry name" value="LYASE BETA SUBUNIT, PUTATIVE (AFU_ORTHOLOGUE AFUA_4G13030)-RELATED"/>
    <property type="match status" value="1"/>
</dbReference>
<dbReference type="GO" id="GO:0016829">
    <property type="term" value="F:lyase activity"/>
    <property type="evidence" value="ECO:0007669"/>
    <property type="project" value="UniProtKB-KW"/>
</dbReference>
<name>A0A8B2P1G3_9HYPH</name>
<evidence type="ECO:0000313" key="9">
    <source>
        <dbReference type="Proteomes" id="UP000249590"/>
    </source>
</evidence>
<keyword evidence="9" id="KW-1185">Reference proteome</keyword>
<dbReference type="RefSeq" id="WP_111345460.1">
    <property type="nucleotide sequence ID" value="NZ_QHHQ01000002.1"/>
</dbReference>
<dbReference type="EMBL" id="QHHQ01000002">
    <property type="protein sequence ID" value="RAI02117.1"/>
    <property type="molecule type" value="Genomic_DNA"/>
</dbReference>
<feature type="binding site" evidence="6">
    <location>
        <position position="133"/>
    </location>
    <ligand>
        <name>Mg(2+)</name>
        <dbReference type="ChEBI" id="CHEBI:18420"/>
    </ligand>
</feature>
<dbReference type="InterPro" id="IPR015813">
    <property type="entry name" value="Pyrv/PenolPyrv_kinase-like_dom"/>
</dbReference>
<dbReference type="GO" id="GO:0006107">
    <property type="term" value="P:oxaloacetate metabolic process"/>
    <property type="evidence" value="ECO:0007669"/>
    <property type="project" value="TreeGrafter"/>
</dbReference>
<dbReference type="InterPro" id="IPR011206">
    <property type="entry name" value="Citrate_lyase_beta/mcl1/mcl2"/>
</dbReference>
<accession>A0A8B2P1G3</accession>
<dbReference type="Proteomes" id="UP000249590">
    <property type="component" value="Unassembled WGS sequence"/>
</dbReference>
<dbReference type="GO" id="GO:0000287">
    <property type="term" value="F:magnesium ion binding"/>
    <property type="evidence" value="ECO:0007669"/>
    <property type="project" value="TreeGrafter"/>
</dbReference>
<comment type="cofactor">
    <cofactor evidence="1">
        <name>Mg(2+)</name>
        <dbReference type="ChEBI" id="CHEBI:18420"/>
    </cofactor>
</comment>
<reference evidence="8 9" key="1">
    <citation type="submission" date="2018-05" db="EMBL/GenBank/DDBJ databases">
        <title>Acuticoccus sediminis sp. nov., isolated from deep-sea sediment of Indian Ocean.</title>
        <authorList>
            <person name="Liu X."/>
            <person name="Lai Q."/>
            <person name="Du Y."/>
            <person name="Sun F."/>
            <person name="Zhang X."/>
            <person name="Wang S."/>
            <person name="Shao Z."/>
        </authorList>
    </citation>
    <scope>NUCLEOTIDE SEQUENCE [LARGE SCALE GENOMIC DNA]</scope>
    <source>
        <strain evidence="8 9">PTG4-2</strain>
    </source>
</reference>
<evidence type="ECO:0000259" key="7">
    <source>
        <dbReference type="Pfam" id="PF03328"/>
    </source>
</evidence>
<organism evidence="8 9">
    <name type="scientific">Acuticoccus sediminis</name>
    <dbReference type="NCBI Taxonomy" id="2184697"/>
    <lineage>
        <taxon>Bacteria</taxon>
        <taxon>Pseudomonadati</taxon>
        <taxon>Pseudomonadota</taxon>
        <taxon>Alphaproteobacteria</taxon>
        <taxon>Hyphomicrobiales</taxon>
        <taxon>Amorphaceae</taxon>
        <taxon>Acuticoccus</taxon>
    </lineage>
</organism>
<dbReference type="OrthoDB" id="9800547at2"/>
<dbReference type="AlphaFoldDB" id="A0A8B2P1G3"/>
<feature type="binding site" evidence="6">
    <location>
        <position position="160"/>
    </location>
    <ligand>
        <name>Mg(2+)</name>
        <dbReference type="ChEBI" id="CHEBI:18420"/>
    </ligand>
</feature>
<feature type="domain" description="HpcH/HpaI aldolase/citrate lyase" evidence="7">
    <location>
        <begin position="10"/>
        <end position="228"/>
    </location>
</feature>
<comment type="similarity">
    <text evidence="2">Belongs to the HpcH/HpaI aldolase family.</text>
</comment>
<gene>
    <name evidence="8" type="ORF">DLJ53_12140</name>
</gene>
<feature type="binding site" evidence="5">
    <location>
        <position position="133"/>
    </location>
    <ligand>
        <name>substrate</name>
    </ligand>
</feature>
<evidence type="ECO:0000256" key="2">
    <source>
        <dbReference type="ARBA" id="ARBA00005568"/>
    </source>
</evidence>
<keyword evidence="3 6" id="KW-0479">Metal-binding</keyword>
<dbReference type="InterPro" id="IPR040442">
    <property type="entry name" value="Pyrv_kinase-like_dom_sf"/>
</dbReference>
<evidence type="ECO:0000313" key="8">
    <source>
        <dbReference type="EMBL" id="RAI02117.1"/>
    </source>
</evidence>
<dbReference type="PANTHER" id="PTHR32308:SF0">
    <property type="entry name" value="HPCH_HPAI ALDOLASE_CITRATE LYASE DOMAIN-CONTAINING PROTEIN"/>
    <property type="match status" value="1"/>
</dbReference>
<protein>
    <submittedName>
        <fullName evidence="8">CoA ester lyase</fullName>
    </submittedName>
</protein>
<feature type="binding site" evidence="5">
    <location>
        <position position="71"/>
    </location>
    <ligand>
        <name>substrate</name>
    </ligand>
</feature>
<proteinExistence type="inferred from homology"/>
<dbReference type="PIRSF" id="PIRSF015582">
    <property type="entry name" value="Cit_lyase_B"/>
    <property type="match status" value="1"/>
</dbReference>
<dbReference type="InterPro" id="IPR005000">
    <property type="entry name" value="Aldolase/citrate-lyase_domain"/>
</dbReference>
<evidence type="ECO:0000256" key="6">
    <source>
        <dbReference type="PIRSR" id="PIRSR015582-2"/>
    </source>
</evidence>
<comment type="caution">
    <text evidence="8">The sequence shown here is derived from an EMBL/GenBank/DDBJ whole genome shotgun (WGS) entry which is preliminary data.</text>
</comment>
<dbReference type="Pfam" id="PF03328">
    <property type="entry name" value="HpcH_HpaI"/>
    <property type="match status" value="1"/>
</dbReference>
<evidence type="ECO:0000256" key="3">
    <source>
        <dbReference type="ARBA" id="ARBA00022723"/>
    </source>
</evidence>